<dbReference type="PROSITE" id="PS50043">
    <property type="entry name" value="HTH_LUXR_2"/>
    <property type="match status" value="1"/>
</dbReference>
<dbReference type="InterPro" id="IPR016032">
    <property type="entry name" value="Sig_transdc_resp-reg_C-effctor"/>
</dbReference>
<dbReference type="GO" id="GO:0006355">
    <property type="term" value="P:regulation of DNA-templated transcription"/>
    <property type="evidence" value="ECO:0007669"/>
    <property type="project" value="InterPro"/>
</dbReference>
<dbReference type="KEGG" id="reh:H16_B0374"/>
<dbReference type="CDD" id="cd06170">
    <property type="entry name" value="LuxR_C_like"/>
    <property type="match status" value="1"/>
</dbReference>
<dbReference type="PANTHER" id="PTHR44688:SF16">
    <property type="entry name" value="DNA-BINDING TRANSCRIPTIONAL ACTIVATOR DEVR_DOSR"/>
    <property type="match status" value="1"/>
</dbReference>
<feature type="domain" description="HTH luxR-type" evidence="4">
    <location>
        <begin position="558"/>
        <end position="623"/>
    </location>
</feature>
<dbReference type="STRING" id="381666.H16_B0374"/>
<dbReference type="InterPro" id="IPR036388">
    <property type="entry name" value="WH-like_DNA-bd_sf"/>
</dbReference>
<dbReference type="InterPro" id="IPR059106">
    <property type="entry name" value="WHD_MalT"/>
</dbReference>
<sequence length="630" mass="68773">MAQLRDPRAFASYFEREVLVRLAPDDLDVLTRVAICQRFCASLCAEILGQPQAVTRLGSRISQMVADNLFISVVPGHDDETWYRIHPLWRETLRGHIDDAVLHAVRAGEPAAAANLVEGCALALLARGELSRVAGLVRMLPDEQVRQRYRLHGVMAYMQLYARDFEALRVSLALLEAQRDALSASGRYSLSLLKAGLALQFDESDEAAAMLDELRNAPPDTIEFVWHTRANVLSLLLTQRGEHDLARSVLEEADQRTRSRRSWLLGRCIHALGLAQEGQIQEAGRIVKEVLEEAEGLGQGYVPVAGMAAGLLADTLYELNETEAVCHLLEPRMGALERASLPEVVLRASLVLSNSHWQAGRSAQALACLDRLEAYARRYALDRVLAEAMVLRLRRHLHGGEMEQAALVLDRVEALASRHAGSGPGKSAQIARAASCAWIDMALYTRNFAGALERIPPLIAGGDQSAGTVGLRMQLAAARLGLGETQAGRDDFIEAMRVGHRLGLSRTLLDALQTVPDALDMLARDPLPDPVLAFQVQRLMHALRSAAGRHGRATGGHEADALRLLSGREREILQLLAQAMSNKKIAMILNVSAETVKWHLRNIYAKLGVGSRAGAAALLRDMAGPAAANH</sequence>
<evidence type="ECO:0000256" key="1">
    <source>
        <dbReference type="ARBA" id="ARBA00023015"/>
    </source>
</evidence>
<gene>
    <name evidence="5" type="ordered locus">H16_B0374</name>
</gene>
<evidence type="ECO:0000259" key="4">
    <source>
        <dbReference type="PROSITE" id="PS50043"/>
    </source>
</evidence>
<dbReference type="InterPro" id="IPR011990">
    <property type="entry name" value="TPR-like_helical_dom_sf"/>
</dbReference>
<evidence type="ECO:0000256" key="3">
    <source>
        <dbReference type="ARBA" id="ARBA00023163"/>
    </source>
</evidence>
<dbReference type="SUPFAM" id="SSF46894">
    <property type="entry name" value="C-terminal effector domain of the bipartite response regulators"/>
    <property type="match status" value="1"/>
</dbReference>
<dbReference type="GO" id="GO:0003677">
    <property type="term" value="F:DNA binding"/>
    <property type="evidence" value="ECO:0007669"/>
    <property type="project" value="UniProtKB-KW"/>
</dbReference>
<keyword evidence="6" id="KW-1185">Reference proteome</keyword>
<dbReference type="eggNOG" id="COG2909">
    <property type="taxonomic scope" value="Bacteria"/>
</dbReference>
<dbReference type="PANTHER" id="PTHR44688">
    <property type="entry name" value="DNA-BINDING TRANSCRIPTIONAL ACTIVATOR DEVR_DOSR"/>
    <property type="match status" value="1"/>
</dbReference>
<dbReference type="Gene3D" id="1.25.40.10">
    <property type="entry name" value="Tetratricopeptide repeat domain"/>
    <property type="match status" value="1"/>
</dbReference>
<dbReference type="EMBL" id="AM260480">
    <property type="protein sequence ID" value="CAJ95174.1"/>
    <property type="molecule type" value="Genomic_DNA"/>
</dbReference>
<evidence type="ECO:0000313" key="6">
    <source>
        <dbReference type="Proteomes" id="UP000008210"/>
    </source>
</evidence>
<keyword evidence="2" id="KW-0238">DNA-binding</keyword>
<dbReference type="Pfam" id="PF25873">
    <property type="entry name" value="WHD_MalT"/>
    <property type="match status" value="1"/>
</dbReference>
<proteinExistence type="predicted"/>
<keyword evidence="3" id="KW-0804">Transcription</keyword>
<dbReference type="AlphaFoldDB" id="Q0K4A0"/>
<evidence type="ECO:0000313" key="5">
    <source>
        <dbReference type="EMBL" id="CAJ95174.1"/>
    </source>
</evidence>
<dbReference type="RefSeq" id="WP_011616535.1">
    <property type="nucleotide sequence ID" value="NC_008314.1"/>
</dbReference>
<dbReference type="HOGENOM" id="CLU_006325_3_1_4"/>
<name>Q0K4A0_CUPNH</name>
<dbReference type="InterPro" id="IPR000792">
    <property type="entry name" value="Tscrpt_reg_LuxR_C"/>
</dbReference>
<evidence type="ECO:0000256" key="2">
    <source>
        <dbReference type="ARBA" id="ARBA00023125"/>
    </source>
</evidence>
<dbReference type="Gene3D" id="1.10.10.10">
    <property type="entry name" value="Winged helix-like DNA-binding domain superfamily/Winged helix DNA-binding domain"/>
    <property type="match status" value="1"/>
</dbReference>
<dbReference type="Pfam" id="PF00196">
    <property type="entry name" value="GerE"/>
    <property type="match status" value="1"/>
</dbReference>
<dbReference type="SMART" id="SM00421">
    <property type="entry name" value="HTH_LUXR"/>
    <property type="match status" value="1"/>
</dbReference>
<organism evidence="5 6">
    <name type="scientific">Cupriavidus necator (strain ATCC 17699 / DSM 428 / KCTC 22496 / NCIMB 10442 / H16 / Stanier 337)</name>
    <name type="common">Ralstonia eutropha</name>
    <dbReference type="NCBI Taxonomy" id="381666"/>
    <lineage>
        <taxon>Bacteria</taxon>
        <taxon>Pseudomonadati</taxon>
        <taxon>Pseudomonadota</taxon>
        <taxon>Betaproteobacteria</taxon>
        <taxon>Burkholderiales</taxon>
        <taxon>Burkholderiaceae</taxon>
        <taxon>Cupriavidus</taxon>
    </lineage>
</organism>
<keyword evidence="1" id="KW-0805">Transcription regulation</keyword>
<dbReference type="Proteomes" id="UP000008210">
    <property type="component" value="Chromosome 2"/>
</dbReference>
<accession>Q0K4A0</accession>
<protein>
    <submittedName>
        <fullName evidence="5">ATP-dependent transcriptional regulator,MalT-family, truncated</fullName>
    </submittedName>
</protein>
<dbReference type="PRINTS" id="PR00038">
    <property type="entry name" value="HTHLUXR"/>
</dbReference>
<reference evidence="5 6" key="1">
    <citation type="journal article" date="2006" name="Nat. Biotechnol.">
        <title>Genome sequence of the bioplastic-producing 'Knallgas' bacterium Ralstonia eutropha H16.</title>
        <authorList>
            <person name="Pohlmann A."/>
            <person name="Fricke W.F."/>
            <person name="Reinecke F."/>
            <person name="Kusian B."/>
            <person name="Liesegang H."/>
            <person name="Cramm R."/>
            <person name="Eitinger T."/>
            <person name="Ewering C."/>
            <person name="Potter M."/>
            <person name="Schwartz E."/>
            <person name="Strittmatter A."/>
            <person name="Voss I."/>
            <person name="Gottschalk G."/>
            <person name="Steinbuechel A."/>
            <person name="Friedrich B."/>
            <person name="Bowien B."/>
        </authorList>
    </citation>
    <scope>NUCLEOTIDE SEQUENCE [LARGE SCALE GENOMIC DNA]</scope>
    <source>
        <strain evidence="6">ATCC 17699 / DSM 428 / KCTC 22496 / NCIMB 10442 / H16 / Stanier 337</strain>
    </source>
</reference>